<dbReference type="PROSITE" id="PS50110">
    <property type="entry name" value="RESPONSE_REGULATORY"/>
    <property type="match status" value="1"/>
</dbReference>
<accession>A0A1I1XMM0</accession>
<proteinExistence type="predicted"/>
<organism evidence="4 5">
    <name type="scientific">Roseivivax sediminis</name>
    <dbReference type="NCBI Taxonomy" id="936889"/>
    <lineage>
        <taxon>Bacteria</taxon>
        <taxon>Pseudomonadati</taxon>
        <taxon>Pseudomonadota</taxon>
        <taxon>Alphaproteobacteria</taxon>
        <taxon>Rhodobacterales</taxon>
        <taxon>Roseobacteraceae</taxon>
        <taxon>Roseivivax</taxon>
    </lineage>
</organism>
<dbReference type="Gene3D" id="3.40.50.2300">
    <property type="match status" value="1"/>
</dbReference>
<dbReference type="Proteomes" id="UP000325289">
    <property type="component" value="Unassembled WGS sequence"/>
</dbReference>
<dbReference type="AlphaFoldDB" id="A0A1I1XMM0"/>
<feature type="modified residue" description="4-aspartylphosphate" evidence="2">
    <location>
        <position position="58"/>
    </location>
</feature>
<dbReference type="PANTHER" id="PTHR44591:SF3">
    <property type="entry name" value="RESPONSE REGULATORY DOMAIN-CONTAINING PROTEIN"/>
    <property type="match status" value="1"/>
</dbReference>
<dbReference type="InterPro" id="IPR001789">
    <property type="entry name" value="Sig_transdc_resp-reg_receiver"/>
</dbReference>
<evidence type="ECO:0000313" key="4">
    <source>
        <dbReference type="EMBL" id="SFE08654.1"/>
    </source>
</evidence>
<dbReference type="EMBL" id="FOMS01000006">
    <property type="protein sequence ID" value="SFE08654.1"/>
    <property type="molecule type" value="Genomic_DNA"/>
</dbReference>
<evidence type="ECO:0000313" key="5">
    <source>
        <dbReference type="Proteomes" id="UP000325289"/>
    </source>
</evidence>
<dbReference type="OrthoDB" id="9800897at2"/>
<sequence>MSLKNSLSVMVVDDMSTSRSLILMALEQIGITNIDFCKDGQTALQKIAAKPVHIVISDYNMPGLNGLQLLKALRENKQTSRIGFILVSGKLDKEILSTGKKLGLNNFITKPFDTPQMKNCLQAVVGPL</sequence>
<dbReference type="RefSeq" id="WP_149755907.1">
    <property type="nucleotide sequence ID" value="NZ_FOMS01000006.1"/>
</dbReference>
<name>A0A1I1XMM0_9RHOB</name>
<dbReference type="InterPro" id="IPR011006">
    <property type="entry name" value="CheY-like_superfamily"/>
</dbReference>
<dbReference type="Pfam" id="PF00072">
    <property type="entry name" value="Response_reg"/>
    <property type="match status" value="1"/>
</dbReference>
<gene>
    <name evidence="4" type="ORF">SAMN04515678_10665</name>
</gene>
<keyword evidence="1 2" id="KW-0597">Phosphoprotein</keyword>
<evidence type="ECO:0000256" key="1">
    <source>
        <dbReference type="ARBA" id="ARBA00022553"/>
    </source>
</evidence>
<reference evidence="4 5" key="1">
    <citation type="submission" date="2016-10" db="EMBL/GenBank/DDBJ databases">
        <authorList>
            <person name="Varghese N."/>
            <person name="Submissions S."/>
        </authorList>
    </citation>
    <scope>NUCLEOTIDE SEQUENCE [LARGE SCALE GENOMIC DNA]</scope>
    <source>
        <strain evidence="5">YIM D21,KCTC 23444,ACCC 10710</strain>
    </source>
</reference>
<protein>
    <submittedName>
        <fullName evidence="4">Two-component system, chemotaxis family, response regulator CheY</fullName>
    </submittedName>
</protein>
<dbReference type="SUPFAM" id="SSF52172">
    <property type="entry name" value="CheY-like"/>
    <property type="match status" value="1"/>
</dbReference>
<dbReference type="PANTHER" id="PTHR44591">
    <property type="entry name" value="STRESS RESPONSE REGULATOR PROTEIN 1"/>
    <property type="match status" value="1"/>
</dbReference>
<evidence type="ECO:0000256" key="2">
    <source>
        <dbReference type="PROSITE-ProRule" id="PRU00169"/>
    </source>
</evidence>
<dbReference type="SMART" id="SM00448">
    <property type="entry name" value="REC"/>
    <property type="match status" value="1"/>
</dbReference>
<dbReference type="InterPro" id="IPR050595">
    <property type="entry name" value="Bact_response_regulator"/>
</dbReference>
<dbReference type="GO" id="GO:0000160">
    <property type="term" value="P:phosphorelay signal transduction system"/>
    <property type="evidence" value="ECO:0007669"/>
    <property type="project" value="InterPro"/>
</dbReference>
<keyword evidence="5" id="KW-1185">Reference proteome</keyword>
<feature type="domain" description="Response regulatory" evidence="3">
    <location>
        <begin position="8"/>
        <end position="125"/>
    </location>
</feature>
<evidence type="ECO:0000259" key="3">
    <source>
        <dbReference type="PROSITE" id="PS50110"/>
    </source>
</evidence>